<dbReference type="AlphaFoldDB" id="A0A9W6Z2Q6"/>
<accession>A0A9W6Z2Q6</accession>
<reference evidence="9" key="1">
    <citation type="submission" date="2023-04" db="EMBL/GenBank/DDBJ databases">
        <title>Ambrosiozyma monospora NBRC 1965.</title>
        <authorList>
            <person name="Ichikawa N."/>
            <person name="Sato H."/>
            <person name="Tonouchi N."/>
        </authorList>
    </citation>
    <scope>NUCLEOTIDE SEQUENCE</scope>
    <source>
        <strain evidence="9">NBRC 1965</strain>
    </source>
</reference>
<dbReference type="InterPro" id="IPR036075">
    <property type="entry name" value="ARMT-1-like_metal-bd_sf"/>
</dbReference>
<feature type="domain" description="Damage-control phosphatase ARMT1-like metal-binding" evidence="8">
    <location>
        <begin position="23"/>
        <end position="429"/>
    </location>
</feature>
<keyword evidence="4 7" id="KW-0378">Hydrolase</keyword>
<evidence type="ECO:0000256" key="6">
    <source>
        <dbReference type="ARBA" id="ARBA00048809"/>
    </source>
</evidence>
<dbReference type="GO" id="GO:0005634">
    <property type="term" value="C:nucleus"/>
    <property type="evidence" value="ECO:0007669"/>
    <property type="project" value="TreeGrafter"/>
</dbReference>
<dbReference type="EMBL" id="BSXU01003099">
    <property type="protein sequence ID" value="GMG39686.1"/>
    <property type="molecule type" value="Genomic_DNA"/>
</dbReference>
<comment type="similarity">
    <text evidence="2 7">Belongs to the damage-control phosphatase family. Sugar phosphate phosphatase III subfamily.</text>
</comment>
<evidence type="ECO:0000256" key="3">
    <source>
        <dbReference type="ARBA" id="ARBA00022723"/>
    </source>
</evidence>
<evidence type="ECO:0000256" key="5">
    <source>
        <dbReference type="ARBA" id="ARBA00023211"/>
    </source>
</evidence>
<gene>
    <name evidence="9" type="ORF">Amon01_000554100</name>
</gene>
<evidence type="ECO:0000259" key="8">
    <source>
        <dbReference type="Pfam" id="PF01937"/>
    </source>
</evidence>
<evidence type="ECO:0000256" key="2">
    <source>
        <dbReference type="ARBA" id="ARBA00009519"/>
    </source>
</evidence>
<sequence>MTVETIPPLSYNNDDHSFGFETCRSRWPKILRTAIEDTQIEMDANKKTNPKKYREGEGIIEEIKSLAHHIVTDGPILKFRNDDIPGLNSFDDTLIQLEKDNDVSHLTWLTGPWLYLECYIYRQIDTYFKKRSEWLDFDVFNRLKRETFISSAMGVYELVIRYKELYAKASTLAKDKKALKSVFEEFIEISLWGNATDLSLLANATLEDIKSVQGSAARANSKKNIIVNDLELAWDRITQSKADVKRVDFILDNAGFEFFTDVCLTLFLLDTGLVDQVVYHTKTRPWMVSDTMTKDIEIMLQDMLNTQFFPEHRSEVQFFVDAVHKYQKAGKIQAAQSEFWTVDLDFWNLSKDEVHYGGAQLWKYFQDSTLVIVKGDLNYRKLTGDRHWPRHTPFTTAINKLADSGIHLVALRTCKADVCAGLPRGLDEQLSKYWESLGHEIGELWCSSGKWAVISYSDGHVSK</sequence>
<dbReference type="EC" id="3.1.3.-" evidence="7"/>
<dbReference type="Gene3D" id="3.40.50.10880">
    <property type="entry name" value="Uncharacterised protein PF01937, DUF89, domain 3"/>
    <property type="match status" value="1"/>
</dbReference>
<dbReference type="GO" id="GO:0006974">
    <property type="term" value="P:DNA damage response"/>
    <property type="evidence" value="ECO:0007669"/>
    <property type="project" value="TreeGrafter"/>
</dbReference>
<comment type="cofactor">
    <cofactor evidence="7">
        <name>Mn(2+)</name>
        <dbReference type="ChEBI" id="CHEBI:29035"/>
    </cofactor>
    <cofactor evidence="7">
        <name>Ni(2+)</name>
        <dbReference type="ChEBI" id="CHEBI:49786"/>
    </cofactor>
</comment>
<comment type="function">
    <text evidence="7">Metal-dependent phosphatase that shows phosphatase activity against several substrates, including fructose-1-phosphate and fructose-6-phosphate. Its preference for fructose-1-phosphate, a strong glycating agent that causes DNA damage rather than a canonical yeast metabolite, suggests a damage-control function in hexose phosphate metabolism.</text>
</comment>
<dbReference type="OrthoDB" id="541375at2759"/>
<evidence type="ECO:0000256" key="4">
    <source>
        <dbReference type="ARBA" id="ARBA00022801"/>
    </source>
</evidence>
<dbReference type="PANTHER" id="PTHR12260">
    <property type="entry name" value="DAMAGE-CONTROL PHOSPHATASE ARMT1"/>
    <property type="match status" value="1"/>
</dbReference>
<dbReference type="PANTHER" id="PTHR12260:SF6">
    <property type="entry name" value="DAMAGE-CONTROL PHOSPHATASE ARMT1"/>
    <property type="match status" value="1"/>
</dbReference>
<name>A0A9W6Z2Q6_AMBMO</name>
<comment type="domain">
    <text evidence="7">Subfamily III proteins have a conserved RTxK motif about 40-50 residues from the C-terminus; the threonine may be replaced by serine or cysteine.</text>
</comment>
<dbReference type="Pfam" id="PF01937">
    <property type="entry name" value="ARMT1-like_dom"/>
    <property type="match status" value="1"/>
</dbReference>
<evidence type="ECO:0000313" key="9">
    <source>
        <dbReference type="EMBL" id="GMG39686.1"/>
    </source>
</evidence>
<evidence type="ECO:0000313" key="10">
    <source>
        <dbReference type="Proteomes" id="UP001165063"/>
    </source>
</evidence>
<comment type="catalytic activity">
    <reaction evidence="6 7">
        <text>beta-D-fructose 6-phosphate = dihydroxyacetone + D-glyceraldehyde 3-phosphate</text>
        <dbReference type="Rhea" id="RHEA:28002"/>
        <dbReference type="ChEBI" id="CHEBI:16016"/>
        <dbReference type="ChEBI" id="CHEBI:57634"/>
        <dbReference type="ChEBI" id="CHEBI:59776"/>
    </reaction>
</comment>
<evidence type="ECO:0000256" key="7">
    <source>
        <dbReference type="RuleBase" id="RU367030"/>
    </source>
</evidence>
<dbReference type="GO" id="GO:0016791">
    <property type="term" value="F:phosphatase activity"/>
    <property type="evidence" value="ECO:0007669"/>
    <property type="project" value="TreeGrafter"/>
</dbReference>
<comment type="catalytic activity">
    <reaction evidence="1 7">
        <text>beta-D-fructose 1-phosphate + H2O = D-fructose + phosphate</text>
        <dbReference type="Rhea" id="RHEA:35603"/>
        <dbReference type="ChEBI" id="CHEBI:15377"/>
        <dbReference type="ChEBI" id="CHEBI:37721"/>
        <dbReference type="ChEBI" id="CHEBI:43474"/>
        <dbReference type="ChEBI" id="CHEBI:138881"/>
    </reaction>
</comment>
<dbReference type="GO" id="GO:0046872">
    <property type="term" value="F:metal ion binding"/>
    <property type="evidence" value="ECO:0007669"/>
    <property type="project" value="UniProtKB-UniRule"/>
</dbReference>
<proteinExistence type="inferred from homology"/>
<dbReference type="InterPro" id="IPR002791">
    <property type="entry name" value="ARMT1-like_metal-bd"/>
</dbReference>
<comment type="caution">
    <text evidence="9">The sequence shown here is derived from an EMBL/GenBank/DDBJ whole genome shotgun (WGS) entry which is preliminary data.</text>
</comment>
<dbReference type="Gene3D" id="1.20.930.60">
    <property type="match status" value="1"/>
</dbReference>
<keyword evidence="3 7" id="KW-0479">Metal-binding</keyword>
<protein>
    <recommendedName>
        <fullName evidence="7">Sugar phosphate phosphatase</fullName>
        <ecNumber evidence="7">3.1.3.-</ecNumber>
    </recommendedName>
</protein>
<organism evidence="9 10">
    <name type="scientific">Ambrosiozyma monospora</name>
    <name type="common">Yeast</name>
    <name type="synonym">Endomycopsis monosporus</name>
    <dbReference type="NCBI Taxonomy" id="43982"/>
    <lineage>
        <taxon>Eukaryota</taxon>
        <taxon>Fungi</taxon>
        <taxon>Dikarya</taxon>
        <taxon>Ascomycota</taxon>
        <taxon>Saccharomycotina</taxon>
        <taxon>Pichiomycetes</taxon>
        <taxon>Pichiales</taxon>
        <taxon>Pichiaceae</taxon>
        <taxon>Ambrosiozyma</taxon>
    </lineage>
</organism>
<dbReference type="Proteomes" id="UP001165063">
    <property type="component" value="Unassembled WGS sequence"/>
</dbReference>
<dbReference type="InterPro" id="IPR039763">
    <property type="entry name" value="ARMT1"/>
</dbReference>
<keyword evidence="5 7" id="KW-0464">Manganese</keyword>
<keyword evidence="10" id="KW-1185">Reference proteome</keyword>
<dbReference type="SUPFAM" id="SSF111321">
    <property type="entry name" value="AF1104-like"/>
    <property type="match status" value="1"/>
</dbReference>
<evidence type="ECO:0000256" key="1">
    <source>
        <dbReference type="ARBA" id="ARBA00001326"/>
    </source>
</evidence>